<dbReference type="AlphaFoldDB" id="A0A097QRZ6"/>
<dbReference type="STRING" id="1505907.TEU_02255"/>
<keyword evidence="1" id="KW-0812">Transmembrane</keyword>
<feature type="transmembrane region" description="Helical" evidence="1">
    <location>
        <begin position="5"/>
        <end position="24"/>
    </location>
</feature>
<dbReference type="GeneID" id="25152255"/>
<feature type="transmembrane region" description="Helical" evidence="1">
    <location>
        <begin position="30"/>
        <end position="51"/>
    </location>
</feature>
<dbReference type="KEGG" id="teu:TEU_02255"/>
<dbReference type="RefSeq" id="WP_050002234.1">
    <property type="nucleotide sequence ID" value="NZ_CP008887.1"/>
</dbReference>
<evidence type="ECO:0000313" key="3">
    <source>
        <dbReference type="Proteomes" id="UP000029980"/>
    </source>
</evidence>
<dbReference type="EMBL" id="CP008887">
    <property type="protein sequence ID" value="AIU69256.1"/>
    <property type="molecule type" value="Genomic_DNA"/>
</dbReference>
<feature type="transmembrane region" description="Helical" evidence="1">
    <location>
        <begin position="95"/>
        <end position="117"/>
    </location>
</feature>
<organism evidence="2 3">
    <name type="scientific">Thermococcus eurythermalis</name>
    <dbReference type="NCBI Taxonomy" id="1505907"/>
    <lineage>
        <taxon>Archaea</taxon>
        <taxon>Methanobacteriati</taxon>
        <taxon>Methanobacteriota</taxon>
        <taxon>Thermococci</taxon>
        <taxon>Thermococcales</taxon>
        <taxon>Thermococcaceae</taxon>
        <taxon>Thermococcus</taxon>
    </lineage>
</organism>
<evidence type="ECO:0000256" key="1">
    <source>
        <dbReference type="SAM" id="Phobius"/>
    </source>
</evidence>
<evidence type="ECO:0000313" key="2">
    <source>
        <dbReference type="EMBL" id="AIU69256.1"/>
    </source>
</evidence>
<keyword evidence="3" id="KW-1185">Reference proteome</keyword>
<dbReference type="HOGENOM" id="CLU_1514676_0_0_2"/>
<keyword evidence="1" id="KW-0472">Membrane</keyword>
<name>A0A097QRZ6_9EURY</name>
<keyword evidence="1" id="KW-1133">Transmembrane helix</keyword>
<proteinExistence type="predicted"/>
<sequence length="192" mass="21367">MLKGWAKLILGLLAYSPLFVIILIKNLPLMWGLIAGAGVFIIIFLLSRAVINSVRKTSGQLILVKIDRDLNEQYVGFIVTYIVPFIGTIRTVNDVISLGILLVVIFALYLTTSLFAVNPLLKLLFGYNLYLCTINNKDGILLSMEKLNRDEELFLPAYCLDSGSHIFIHHRGGVMKHESGNSGDRGKDSNKN</sequence>
<dbReference type="Proteomes" id="UP000029980">
    <property type="component" value="Chromosome"/>
</dbReference>
<dbReference type="OrthoDB" id="99579at2157"/>
<reference evidence="2 3" key="1">
    <citation type="journal article" date="2015" name="Int. J. Syst. Evol. Microbiol.">
        <title>Thermococcus eurythermalis sp. nov., a conditional piezophilic hyperthermophilic archaeon with a wide temperature range isolated from an oil-immersed chimney in the Guaymas Basin.</title>
        <authorList>
            <person name="Zhao W."/>
            <person name="Zeng X."/>
            <person name="Xiao X."/>
        </authorList>
    </citation>
    <scope>NUCLEOTIDE SEQUENCE [LARGE SCALE GENOMIC DNA]</scope>
    <source>
        <strain evidence="2 3">A501</strain>
    </source>
</reference>
<accession>A0A097QRZ6</accession>
<protein>
    <submittedName>
        <fullName evidence="2">Uncharacterized protein</fullName>
    </submittedName>
</protein>
<gene>
    <name evidence="2" type="ORF">TEU_02255</name>
</gene>